<dbReference type="GO" id="GO:0006516">
    <property type="term" value="P:glycoprotein catabolic process"/>
    <property type="evidence" value="ECO:0007669"/>
    <property type="project" value="TreeGrafter"/>
</dbReference>
<organism evidence="2 3">
    <name type="scientific">Globodera rostochiensis</name>
    <name type="common">Golden nematode worm</name>
    <name type="synonym">Heterodera rostochiensis</name>
    <dbReference type="NCBI Taxonomy" id="31243"/>
    <lineage>
        <taxon>Eukaryota</taxon>
        <taxon>Metazoa</taxon>
        <taxon>Ecdysozoa</taxon>
        <taxon>Nematoda</taxon>
        <taxon>Chromadorea</taxon>
        <taxon>Rhabditida</taxon>
        <taxon>Tylenchina</taxon>
        <taxon>Tylenchomorpha</taxon>
        <taxon>Tylenchoidea</taxon>
        <taxon>Heteroderidae</taxon>
        <taxon>Heteroderinae</taxon>
        <taxon>Globodera</taxon>
    </lineage>
</organism>
<name>A0A914I8F6_GLORO</name>
<dbReference type="Proteomes" id="UP000887572">
    <property type="component" value="Unplaced"/>
</dbReference>
<dbReference type="Gene3D" id="3.20.20.80">
    <property type="entry name" value="Glycosidases"/>
    <property type="match status" value="1"/>
</dbReference>
<keyword evidence="2" id="KW-1185">Reference proteome</keyword>
<dbReference type="InterPro" id="IPR050887">
    <property type="entry name" value="Beta-mannosidase_GH2"/>
</dbReference>
<dbReference type="SUPFAM" id="SSF51445">
    <property type="entry name" value="(Trans)glycosidases"/>
    <property type="match status" value="1"/>
</dbReference>
<keyword evidence="1" id="KW-0378">Hydrolase</keyword>
<evidence type="ECO:0000313" key="3">
    <source>
        <dbReference type="WBParaSite" id="Gr19_v10_g8248.t1"/>
    </source>
</evidence>
<protein>
    <submittedName>
        <fullName evidence="3">Beta-mannosidase</fullName>
    </submittedName>
</protein>
<evidence type="ECO:0000256" key="1">
    <source>
        <dbReference type="ARBA" id="ARBA00023295"/>
    </source>
</evidence>
<sequence>MCAMYWQLNDVWAAPTWSTLDFDLRWKIGHHFVQRSFAPLILSMFLDSNGRFRLWAVSDLLVPVQNANVRLSLFYLRGGLSPIFTGEVSVAIILPLSSQEISLPNWPSFASATDFSYDEGIYLLIADLIGSNGDFLSPQAVLWPDRLSRAGLYGNATISGLRDGPNGTYSVDITADDVLPLLWLDLSDAFKKANPEVLFFFEENAFPATSPRHSATLRLATNPKRVQICKNDVILTVL</sequence>
<accession>A0A914I8F6</accession>
<dbReference type="PANTHER" id="PTHR43730">
    <property type="entry name" value="BETA-MANNOSIDASE"/>
    <property type="match status" value="1"/>
</dbReference>
<dbReference type="GO" id="GO:0004567">
    <property type="term" value="F:beta-mannosidase activity"/>
    <property type="evidence" value="ECO:0007669"/>
    <property type="project" value="TreeGrafter"/>
</dbReference>
<reference evidence="3" key="1">
    <citation type="submission" date="2022-11" db="UniProtKB">
        <authorList>
            <consortium name="WormBaseParasite"/>
        </authorList>
    </citation>
    <scope>IDENTIFICATION</scope>
</reference>
<dbReference type="AlphaFoldDB" id="A0A914I8F6"/>
<dbReference type="InterPro" id="IPR017853">
    <property type="entry name" value="GH"/>
</dbReference>
<keyword evidence="1" id="KW-0326">Glycosidase</keyword>
<evidence type="ECO:0000313" key="2">
    <source>
        <dbReference type="Proteomes" id="UP000887572"/>
    </source>
</evidence>
<proteinExistence type="predicted"/>
<dbReference type="PANTHER" id="PTHR43730:SF1">
    <property type="entry name" value="BETA-MANNOSIDASE"/>
    <property type="match status" value="1"/>
</dbReference>
<dbReference type="WBParaSite" id="Gr19_v10_g8248.t1">
    <property type="protein sequence ID" value="Gr19_v10_g8248.t1"/>
    <property type="gene ID" value="Gr19_v10_g8248"/>
</dbReference>